<evidence type="ECO:0000313" key="1">
    <source>
        <dbReference type="EMBL" id="MBR8670593.1"/>
    </source>
</evidence>
<protein>
    <submittedName>
        <fullName evidence="1">Uncharacterized protein</fullName>
    </submittedName>
</protein>
<dbReference type="AlphaFoldDB" id="A0A941GFP7"/>
<sequence length="182" mass="21209">MKKTVMRVFIILFVIGTIFFFVYRTSNTEIAEQKEAVTTIQTVLEHTFTGPEEKLANLWETIDNKEIEDNEVEAALAEWNSYTANNFKPYFTEEFYNSYIASYGENFLQKAHWNGYQLKMSNLEVEKADTKLENIYNFSLTVHYQKEKVVNVTGQANINKDGLITGMEIKGNKLWEELMDIN</sequence>
<organism evidence="1">
    <name type="scientific">Niallia circulans</name>
    <name type="common">Bacillus circulans</name>
    <dbReference type="NCBI Taxonomy" id="1397"/>
    <lineage>
        <taxon>Bacteria</taxon>
        <taxon>Bacillati</taxon>
        <taxon>Bacillota</taxon>
        <taxon>Bacilli</taxon>
        <taxon>Bacillales</taxon>
        <taxon>Bacillaceae</taxon>
        <taxon>Niallia</taxon>
    </lineage>
</organism>
<dbReference type="EMBL" id="JAGTPX010000013">
    <property type="protein sequence ID" value="MBR8670593.1"/>
    <property type="molecule type" value="Genomic_DNA"/>
</dbReference>
<dbReference type="RefSeq" id="WP_212119535.1">
    <property type="nucleotide sequence ID" value="NZ_JAGTPX020000014.1"/>
</dbReference>
<accession>A0A941GFP7</accession>
<comment type="caution">
    <text evidence="1">The sequence shown here is derived from an EMBL/GenBank/DDBJ whole genome shotgun (WGS) entry which is preliminary data.</text>
</comment>
<gene>
    <name evidence="1" type="ORF">KD144_13615</name>
</gene>
<name>A0A941GFP7_NIACI</name>
<proteinExistence type="predicted"/>
<reference evidence="1" key="1">
    <citation type="submission" date="2021-04" db="EMBL/GenBank/DDBJ databases">
        <title>Genomic analysis of electroactive and textile dye degrading Bacillus circulans strain: DC10 isolated from constructed wetland-microbial fuel cells treating textile dye wastewaters.</title>
        <authorList>
            <person name="Patel D.U."/>
            <person name="Desai C.R."/>
        </authorList>
    </citation>
    <scope>NUCLEOTIDE SEQUENCE</scope>
    <source>
        <strain evidence="1">DC10</strain>
    </source>
</reference>